<gene>
    <name evidence="1" type="ORF">ERS008529_04610</name>
    <name evidence="2" type="ORF">ERS137968_04953</name>
</gene>
<evidence type="ECO:0000313" key="3">
    <source>
        <dbReference type="Proteomes" id="UP000044625"/>
    </source>
</evidence>
<accession>A0A0T9RJ36</accession>
<organism evidence="1 4">
    <name type="scientific">Yersinia pekkanenii</name>
    <dbReference type="NCBI Taxonomy" id="1288385"/>
    <lineage>
        <taxon>Bacteria</taxon>
        <taxon>Pseudomonadati</taxon>
        <taxon>Pseudomonadota</taxon>
        <taxon>Gammaproteobacteria</taxon>
        <taxon>Enterobacterales</taxon>
        <taxon>Yersiniaceae</taxon>
        <taxon>Yersinia</taxon>
    </lineage>
</organism>
<dbReference type="AlphaFoldDB" id="A0A0T9RJ36"/>
<reference evidence="4" key="3">
    <citation type="submission" date="2015-03" db="EMBL/GenBank/DDBJ databases">
        <authorList>
            <consortium name="Pathogen Informatics"/>
        </authorList>
    </citation>
    <scope>NUCLEOTIDE SEQUENCE [LARGE SCALE GENOMIC DNA]</scope>
    <source>
        <strain evidence="4">A125KOH2</strain>
    </source>
</reference>
<proteinExistence type="predicted"/>
<name>A0A0T9RJ36_9GAMM</name>
<reference evidence="2 3" key="2">
    <citation type="submission" date="2015-03" db="EMBL/GenBank/DDBJ databases">
        <authorList>
            <consortium name="Pathogen Informatics"/>
            <person name="Murphy D."/>
        </authorList>
    </citation>
    <scope>NUCLEOTIDE SEQUENCE [LARGE SCALE GENOMIC DNA]</scope>
    <source>
        <strain evidence="2">Type strain: CIP110230</strain>
        <strain evidence="3">type strain: CIP110230</strain>
    </source>
</reference>
<evidence type="ECO:0000313" key="2">
    <source>
        <dbReference type="EMBL" id="CRY69795.1"/>
    </source>
</evidence>
<evidence type="ECO:0000313" key="4">
    <source>
        <dbReference type="Proteomes" id="UP000045840"/>
    </source>
</evidence>
<sequence>MKINLFIASLCSRKKMGLLLLLLFLATSSKLSFAVLTVNTCTLVALGAGGNTPYVLKALPTTLTNRRHEFQYRCYIHENRDRSG</sequence>
<keyword evidence="3" id="KW-1185">Reference proteome</keyword>
<dbReference type="Proteomes" id="UP000045840">
    <property type="component" value="Unassembled WGS sequence"/>
</dbReference>
<reference evidence="1" key="1">
    <citation type="submission" date="2015-03" db="EMBL/GenBank/DDBJ databases">
        <authorList>
            <person name="Murphy D."/>
        </authorList>
    </citation>
    <scope>NUCLEOTIDE SEQUENCE [LARGE SCALE GENOMIC DNA]</scope>
    <source>
        <strain evidence="1">A125KOH2</strain>
    </source>
</reference>
<dbReference type="EMBL" id="CWJL01000123">
    <property type="protein sequence ID" value="CRY69795.1"/>
    <property type="molecule type" value="Genomic_DNA"/>
</dbReference>
<dbReference type="EMBL" id="CQAZ01000090">
    <property type="protein sequence ID" value="CNI65719.1"/>
    <property type="molecule type" value="Genomic_DNA"/>
</dbReference>
<protein>
    <submittedName>
        <fullName evidence="1">Fimbrial protein</fullName>
    </submittedName>
</protein>
<dbReference type="Proteomes" id="UP000044625">
    <property type="component" value="Unassembled WGS sequence"/>
</dbReference>
<evidence type="ECO:0000313" key="1">
    <source>
        <dbReference type="EMBL" id="CNI65719.1"/>
    </source>
</evidence>